<protein>
    <submittedName>
        <fullName evidence="4">Uncharacterized protein</fullName>
    </submittedName>
</protein>
<evidence type="ECO:0000256" key="2">
    <source>
        <dbReference type="ARBA" id="ARBA00022833"/>
    </source>
</evidence>
<dbReference type="Proteomes" id="UP000673691">
    <property type="component" value="Unassembled WGS sequence"/>
</dbReference>
<name>A0A8H8DH87_9FUNG</name>
<dbReference type="PANTHER" id="PTHR10122">
    <property type="entry name" value="CYTOCHROME C OXIDASE SUBUNIT 5B, MITOCHONDRIAL"/>
    <property type="match status" value="1"/>
</dbReference>
<dbReference type="GO" id="GO:0006123">
    <property type="term" value="P:mitochondrial electron transport, cytochrome c to oxygen"/>
    <property type="evidence" value="ECO:0007669"/>
    <property type="project" value="InterPro"/>
</dbReference>
<dbReference type="GO" id="GO:0045277">
    <property type="term" value="C:respiratory chain complex IV"/>
    <property type="evidence" value="ECO:0007669"/>
    <property type="project" value="InterPro"/>
</dbReference>
<dbReference type="InterPro" id="IPR036972">
    <property type="entry name" value="Cyt_c_oxidase_su5b_sf"/>
</dbReference>
<dbReference type="GO" id="GO:0046872">
    <property type="term" value="F:metal ion binding"/>
    <property type="evidence" value="ECO:0007669"/>
    <property type="project" value="UniProtKB-KW"/>
</dbReference>
<proteinExistence type="predicted"/>
<reference evidence="4 5" key="1">
    <citation type="journal article" name="Sci. Rep.">
        <title>Genome-scale phylogenetic analyses confirm Olpidium as the closest living zoosporic fungus to the non-flagellated, terrestrial fungi.</title>
        <authorList>
            <person name="Chang Y."/>
            <person name="Rochon D."/>
            <person name="Sekimoto S."/>
            <person name="Wang Y."/>
            <person name="Chovatia M."/>
            <person name="Sandor L."/>
            <person name="Salamov A."/>
            <person name="Grigoriev I.V."/>
            <person name="Stajich J.E."/>
            <person name="Spatafora J.W."/>
        </authorList>
    </citation>
    <scope>NUCLEOTIDE SEQUENCE [LARGE SCALE GENOMIC DNA]</scope>
    <source>
        <strain evidence="4">S191</strain>
    </source>
</reference>
<evidence type="ECO:0000256" key="3">
    <source>
        <dbReference type="PIRSR" id="PIRSR602124-2"/>
    </source>
</evidence>
<feature type="non-terminal residue" evidence="4">
    <location>
        <position position="63"/>
    </location>
</feature>
<feature type="non-terminal residue" evidence="4">
    <location>
        <position position="1"/>
    </location>
</feature>
<feature type="binding site" evidence="3">
    <location>
        <position position="62"/>
    </location>
    <ligand>
        <name>Zn(2+)</name>
        <dbReference type="ChEBI" id="CHEBI:29105"/>
    </ligand>
</feature>
<comment type="caution">
    <text evidence="4">The sequence shown here is derived from an EMBL/GenBank/DDBJ whole genome shotgun (WGS) entry which is preliminary data.</text>
</comment>
<dbReference type="Pfam" id="PF01215">
    <property type="entry name" value="COX5B"/>
    <property type="match status" value="1"/>
</dbReference>
<evidence type="ECO:0000313" key="4">
    <source>
        <dbReference type="EMBL" id="KAG5458153.1"/>
    </source>
</evidence>
<dbReference type="EMBL" id="JAEFCI010008907">
    <property type="protein sequence ID" value="KAG5458153.1"/>
    <property type="molecule type" value="Genomic_DNA"/>
</dbReference>
<sequence length="63" mass="7316">GAPGAVPTEFDQLTGLDRIEYLAKVQGFDWFYPERKQKPTYYGTRKRPRIIKSAFDYRIVGCT</sequence>
<organism evidence="4 5">
    <name type="scientific">Olpidium bornovanus</name>
    <dbReference type="NCBI Taxonomy" id="278681"/>
    <lineage>
        <taxon>Eukaryota</taxon>
        <taxon>Fungi</taxon>
        <taxon>Fungi incertae sedis</taxon>
        <taxon>Olpidiomycota</taxon>
        <taxon>Olpidiomycotina</taxon>
        <taxon>Olpidiomycetes</taxon>
        <taxon>Olpidiales</taxon>
        <taxon>Olpidiaceae</taxon>
        <taxon>Olpidium</taxon>
    </lineage>
</organism>
<keyword evidence="2 3" id="KW-0862">Zinc</keyword>
<keyword evidence="5" id="KW-1185">Reference proteome</keyword>
<evidence type="ECO:0000256" key="1">
    <source>
        <dbReference type="ARBA" id="ARBA00022723"/>
    </source>
</evidence>
<dbReference type="SUPFAM" id="SSF57802">
    <property type="entry name" value="Rubredoxin-like"/>
    <property type="match status" value="1"/>
</dbReference>
<dbReference type="GO" id="GO:0005740">
    <property type="term" value="C:mitochondrial envelope"/>
    <property type="evidence" value="ECO:0007669"/>
    <property type="project" value="InterPro"/>
</dbReference>
<evidence type="ECO:0000313" key="5">
    <source>
        <dbReference type="Proteomes" id="UP000673691"/>
    </source>
</evidence>
<dbReference type="PROSITE" id="PS51359">
    <property type="entry name" value="COX5B_2"/>
    <property type="match status" value="1"/>
</dbReference>
<dbReference type="AlphaFoldDB" id="A0A8H8DH87"/>
<dbReference type="InterPro" id="IPR002124">
    <property type="entry name" value="Cyt_c_oxidase_su5b"/>
</dbReference>
<dbReference type="PANTHER" id="PTHR10122:SF0">
    <property type="entry name" value="CYTOCHROME C OXIDASE SUBUNIT 5B, ISOFORM A-RELATED"/>
    <property type="match status" value="1"/>
</dbReference>
<gene>
    <name evidence="4" type="ORF">BJ554DRAFT_1684</name>
</gene>
<accession>A0A8H8DH87</accession>
<keyword evidence="1 3" id="KW-0479">Metal-binding</keyword>
<dbReference type="OrthoDB" id="10249250at2759"/>
<dbReference type="Gene3D" id="2.60.11.10">
    <property type="entry name" value="Cytochrome c oxidase, subunit Vb"/>
    <property type="match status" value="1"/>
</dbReference>